<dbReference type="Pfam" id="PF00497">
    <property type="entry name" value="SBP_bac_3"/>
    <property type="match status" value="2"/>
</dbReference>
<dbReference type="GO" id="GO:0016787">
    <property type="term" value="F:hydrolase activity"/>
    <property type="evidence" value="ECO:0007669"/>
    <property type="project" value="UniProtKB-KW"/>
</dbReference>
<dbReference type="InterPro" id="IPR035965">
    <property type="entry name" value="PAS-like_dom_sf"/>
</dbReference>
<accession>A0A5N3R347</accession>
<keyword evidence="8" id="KW-0547">Nucleotide-binding</keyword>
<dbReference type="FunFam" id="1.10.287.130:FF:000002">
    <property type="entry name" value="Two-component osmosensing histidine kinase"/>
    <property type="match status" value="1"/>
</dbReference>
<evidence type="ECO:0000256" key="18">
    <source>
        <dbReference type="PROSITE-ProRule" id="PRU00169"/>
    </source>
</evidence>
<dbReference type="Proteomes" id="UP000326789">
    <property type="component" value="Unassembled WGS sequence"/>
</dbReference>
<evidence type="ECO:0000256" key="11">
    <source>
        <dbReference type="ARBA" id="ARBA00022840"/>
    </source>
</evidence>
<dbReference type="CDD" id="cd17546">
    <property type="entry name" value="REC_hyHK_CKI1_RcsC-like"/>
    <property type="match status" value="1"/>
</dbReference>
<evidence type="ECO:0000256" key="8">
    <source>
        <dbReference type="ARBA" id="ARBA00022741"/>
    </source>
</evidence>
<proteinExistence type="predicted"/>
<dbReference type="Gene3D" id="3.40.190.10">
    <property type="entry name" value="Periplasmic binding protein-like II"/>
    <property type="match status" value="6"/>
</dbReference>
<protein>
    <recommendedName>
        <fullName evidence="16">Sensory/regulatory protein RpfC</fullName>
        <ecNumber evidence="3">2.7.13.3</ecNumber>
    </recommendedName>
</protein>
<reference evidence="22 23" key="1">
    <citation type="submission" date="2019-09" db="EMBL/GenBank/DDBJ databases">
        <title>Whole genome sequence of Vibrio fortis.</title>
        <authorList>
            <person name="Das S.K."/>
        </authorList>
    </citation>
    <scope>NUCLEOTIDE SEQUENCE [LARGE SCALE GENOMIC DNA]</scope>
    <source>
        <strain evidence="22 23">AN60</strain>
    </source>
</reference>
<dbReference type="CDD" id="cd16922">
    <property type="entry name" value="HATPase_EvgS-ArcB-TorS-like"/>
    <property type="match status" value="1"/>
</dbReference>
<evidence type="ECO:0000256" key="6">
    <source>
        <dbReference type="ARBA" id="ARBA00022679"/>
    </source>
</evidence>
<dbReference type="InterPro" id="IPR001789">
    <property type="entry name" value="Sig_transdc_resp-reg_receiver"/>
</dbReference>
<feature type="domain" description="Response regulatory" evidence="20">
    <location>
        <begin position="1322"/>
        <end position="1436"/>
    </location>
</feature>
<dbReference type="RefSeq" id="WP_150870273.1">
    <property type="nucleotide sequence ID" value="NZ_VWSE01000006.1"/>
</dbReference>
<evidence type="ECO:0000256" key="10">
    <source>
        <dbReference type="ARBA" id="ARBA00022801"/>
    </source>
</evidence>
<evidence type="ECO:0000256" key="13">
    <source>
        <dbReference type="ARBA" id="ARBA00023012"/>
    </source>
</evidence>
<dbReference type="SUPFAM" id="SSF55874">
    <property type="entry name" value="ATPase domain of HSP90 chaperone/DNA topoisomerase II/histidine kinase"/>
    <property type="match status" value="1"/>
</dbReference>
<dbReference type="GO" id="GO:0005524">
    <property type="term" value="F:ATP binding"/>
    <property type="evidence" value="ECO:0007669"/>
    <property type="project" value="UniProtKB-KW"/>
</dbReference>
<dbReference type="InterPro" id="IPR003661">
    <property type="entry name" value="HisK_dim/P_dom"/>
</dbReference>
<dbReference type="Pfam" id="PF00512">
    <property type="entry name" value="HisKA"/>
    <property type="match status" value="1"/>
</dbReference>
<keyword evidence="9" id="KW-0418">Kinase</keyword>
<dbReference type="Pfam" id="PF00072">
    <property type="entry name" value="Response_reg"/>
    <property type="match status" value="1"/>
</dbReference>
<gene>
    <name evidence="22" type="ORF">F2P58_13105</name>
</gene>
<dbReference type="SMART" id="SM00388">
    <property type="entry name" value="HisKA"/>
    <property type="match status" value="1"/>
</dbReference>
<evidence type="ECO:0000256" key="16">
    <source>
        <dbReference type="ARBA" id="ARBA00068150"/>
    </source>
</evidence>
<keyword evidence="13" id="KW-0902">Two-component regulatory system</keyword>
<dbReference type="SMART" id="SM00062">
    <property type="entry name" value="PBPb"/>
    <property type="match status" value="1"/>
</dbReference>
<keyword evidence="7" id="KW-0812">Transmembrane</keyword>
<evidence type="ECO:0000256" key="14">
    <source>
        <dbReference type="ARBA" id="ARBA00023136"/>
    </source>
</evidence>
<dbReference type="Gene3D" id="1.20.120.160">
    <property type="entry name" value="HPT domain"/>
    <property type="match status" value="1"/>
</dbReference>
<dbReference type="InterPro" id="IPR004358">
    <property type="entry name" value="Sig_transdc_His_kin-like_C"/>
</dbReference>
<dbReference type="Pfam" id="PF02518">
    <property type="entry name" value="HATPase_c"/>
    <property type="match status" value="1"/>
</dbReference>
<dbReference type="PROSITE" id="PS50110">
    <property type="entry name" value="RESPONSE_REGULATORY"/>
    <property type="match status" value="1"/>
</dbReference>
<evidence type="ECO:0000259" key="21">
    <source>
        <dbReference type="PROSITE" id="PS50894"/>
    </source>
</evidence>
<evidence type="ECO:0000256" key="9">
    <source>
        <dbReference type="ARBA" id="ARBA00022777"/>
    </source>
</evidence>
<organism evidence="22 23">
    <name type="scientific">Vibrio fortis</name>
    <dbReference type="NCBI Taxonomy" id="212667"/>
    <lineage>
        <taxon>Bacteria</taxon>
        <taxon>Pseudomonadati</taxon>
        <taxon>Pseudomonadota</taxon>
        <taxon>Gammaproteobacteria</taxon>
        <taxon>Vibrionales</taxon>
        <taxon>Vibrionaceae</taxon>
        <taxon>Vibrio</taxon>
    </lineage>
</organism>
<dbReference type="InterPro" id="IPR036890">
    <property type="entry name" value="HATPase_C_sf"/>
</dbReference>
<keyword evidence="6" id="KW-0808">Transferase</keyword>
<evidence type="ECO:0000256" key="7">
    <source>
        <dbReference type="ARBA" id="ARBA00022692"/>
    </source>
</evidence>
<feature type="modified residue" description="4-aspartylphosphate" evidence="18">
    <location>
        <position position="1371"/>
    </location>
</feature>
<dbReference type="InterPro" id="IPR005467">
    <property type="entry name" value="His_kinase_dom"/>
</dbReference>
<dbReference type="Pfam" id="PF01627">
    <property type="entry name" value="Hpt"/>
    <property type="match status" value="1"/>
</dbReference>
<dbReference type="PROSITE" id="PS50894">
    <property type="entry name" value="HPT"/>
    <property type="match status" value="1"/>
</dbReference>
<dbReference type="InterPro" id="IPR001638">
    <property type="entry name" value="Solute-binding_3/MltF_N"/>
</dbReference>
<keyword evidence="12" id="KW-1133">Transmembrane helix</keyword>
<dbReference type="SMART" id="SM00073">
    <property type="entry name" value="HPT"/>
    <property type="match status" value="1"/>
</dbReference>
<dbReference type="SUPFAM" id="SSF47226">
    <property type="entry name" value="Histidine-containing phosphotransfer domain, HPT domain"/>
    <property type="match status" value="1"/>
</dbReference>
<dbReference type="SUPFAM" id="SSF53850">
    <property type="entry name" value="Periplasmic binding protein-like II"/>
    <property type="match status" value="3"/>
</dbReference>
<dbReference type="PANTHER" id="PTHR45339">
    <property type="entry name" value="HYBRID SIGNAL TRANSDUCTION HISTIDINE KINASE J"/>
    <property type="match status" value="1"/>
</dbReference>
<dbReference type="InterPro" id="IPR036097">
    <property type="entry name" value="HisK_dim/P_sf"/>
</dbReference>
<feature type="domain" description="Histidine kinase" evidence="19">
    <location>
        <begin position="1075"/>
        <end position="1296"/>
    </location>
</feature>
<keyword evidence="10" id="KW-0378">Hydrolase</keyword>
<evidence type="ECO:0000259" key="20">
    <source>
        <dbReference type="PROSITE" id="PS50110"/>
    </source>
</evidence>
<keyword evidence="4" id="KW-1003">Cell membrane</keyword>
<name>A0A5N3R347_9VIBR</name>
<dbReference type="GO" id="GO:0005886">
    <property type="term" value="C:plasma membrane"/>
    <property type="evidence" value="ECO:0007669"/>
    <property type="project" value="UniProtKB-SubCell"/>
</dbReference>
<keyword evidence="5 18" id="KW-0597">Phosphoprotein</keyword>
<dbReference type="FunFam" id="3.30.565.10:FF:000010">
    <property type="entry name" value="Sensor histidine kinase RcsC"/>
    <property type="match status" value="1"/>
</dbReference>
<dbReference type="EC" id="2.7.13.3" evidence="3"/>
<dbReference type="SUPFAM" id="SSF55785">
    <property type="entry name" value="PYP-like sensor domain (PAS domain)"/>
    <property type="match status" value="1"/>
</dbReference>
<dbReference type="SUPFAM" id="SSF52172">
    <property type="entry name" value="CheY-like"/>
    <property type="match status" value="1"/>
</dbReference>
<comment type="caution">
    <text evidence="22">The sequence shown here is derived from an EMBL/GenBank/DDBJ whole genome shotgun (WGS) entry which is preliminary data.</text>
</comment>
<evidence type="ECO:0000256" key="17">
    <source>
        <dbReference type="PROSITE-ProRule" id="PRU00110"/>
    </source>
</evidence>
<dbReference type="SMART" id="SM00387">
    <property type="entry name" value="HATPase_c"/>
    <property type="match status" value="1"/>
</dbReference>
<keyword evidence="14" id="KW-0472">Membrane</keyword>
<dbReference type="GO" id="GO:0000155">
    <property type="term" value="F:phosphorelay sensor kinase activity"/>
    <property type="evidence" value="ECO:0007669"/>
    <property type="project" value="InterPro"/>
</dbReference>
<keyword evidence="11" id="KW-0067">ATP-binding</keyword>
<dbReference type="InterPro" id="IPR008207">
    <property type="entry name" value="Sig_transdc_His_kin_Hpt_dom"/>
</dbReference>
<evidence type="ECO:0000313" key="22">
    <source>
        <dbReference type="EMBL" id="KAB0288372.1"/>
    </source>
</evidence>
<dbReference type="SMART" id="SM00448">
    <property type="entry name" value="REC"/>
    <property type="match status" value="1"/>
</dbReference>
<dbReference type="EMBL" id="VWSE01000006">
    <property type="protein sequence ID" value="KAB0288372.1"/>
    <property type="molecule type" value="Genomic_DNA"/>
</dbReference>
<evidence type="ECO:0000256" key="1">
    <source>
        <dbReference type="ARBA" id="ARBA00000085"/>
    </source>
</evidence>
<comment type="subunit">
    <text evidence="15">At low DSF concentrations, interacts with RpfF.</text>
</comment>
<feature type="modified residue" description="Phosphohistidine" evidence="17">
    <location>
        <position position="1519"/>
    </location>
</feature>
<evidence type="ECO:0000256" key="5">
    <source>
        <dbReference type="ARBA" id="ARBA00022553"/>
    </source>
</evidence>
<dbReference type="InterPro" id="IPR003594">
    <property type="entry name" value="HATPase_dom"/>
</dbReference>
<feature type="domain" description="HPt" evidence="21">
    <location>
        <begin position="1480"/>
        <end position="1579"/>
    </location>
</feature>
<evidence type="ECO:0000256" key="4">
    <source>
        <dbReference type="ARBA" id="ARBA00022475"/>
    </source>
</evidence>
<evidence type="ECO:0000256" key="12">
    <source>
        <dbReference type="ARBA" id="ARBA00022989"/>
    </source>
</evidence>
<dbReference type="Gene3D" id="3.30.450.20">
    <property type="entry name" value="PAS domain"/>
    <property type="match status" value="1"/>
</dbReference>
<comment type="catalytic activity">
    <reaction evidence="1">
        <text>ATP + protein L-histidine = ADP + protein N-phospho-L-histidine.</text>
        <dbReference type="EC" id="2.7.13.3"/>
    </reaction>
</comment>
<dbReference type="InterPro" id="IPR036641">
    <property type="entry name" value="HPT_dom_sf"/>
</dbReference>
<evidence type="ECO:0000256" key="3">
    <source>
        <dbReference type="ARBA" id="ARBA00012438"/>
    </source>
</evidence>
<evidence type="ECO:0000256" key="2">
    <source>
        <dbReference type="ARBA" id="ARBA00004651"/>
    </source>
</evidence>
<dbReference type="CDD" id="cd00082">
    <property type="entry name" value="HisKA"/>
    <property type="match status" value="1"/>
</dbReference>
<dbReference type="Gene3D" id="3.30.565.10">
    <property type="entry name" value="Histidine kinase-like ATPase, C-terminal domain"/>
    <property type="match status" value="1"/>
</dbReference>
<evidence type="ECO:0000259" key="19">
    <source>
        <dbReference type="PROSITE" id="PS50109"/>
    </source>
</evidence>
<dbReference type="InterPro" id="IPR011006">
    <property type="entry name" value="CheY-like_superfamily"/>
</dbReference>
<dbReference type="SUPFAM" id="SSF47384">
    <property type="entry name" value="Homodimeric domain of signal transducing histidine kinase"/>
    <property type="match status" value="1"/>
</dbReference>
<dbReference type="Gene3D" id="1.10.287.130">
    <property type="match status" value="1"/>
</dbReference>
<evidence type="ECO:0000313" key="23">
    <source>
        <dbReference type="Proteomes" id="UP000326789"/>
    </source>
</evidence>
<comment type="subcellular location">
    <subcellularLocation>
        <location evidence="2">Cell membrane</location>
        <topology evidence="2">Multi-pass membrane protein</topology>
    </subcellularLocation>
</comment>
<evidence type="ECO:0000256" key="15">
    <source>
        <dbReference type="ARBA" id="ARBA00064003"/>
    </source>
</evidence>
<sequence length="1653" mass="184539">MTELRLLLAKTWQLLFTLRRSVRSFACILSIGVSALITSNSVLAKTVTDTELQSWLSLKPTITYAVLAGHYPYSYIDDNGNVSGLVRDYARDLEQRYLVDTHFLVVNSYTEAKQAIEEGSADVFPFQQFDATDAGRFLATEQYIPYQVAVILPTNKQQEEASEPQAGKKIAIVQDSFNAALAGIQNNSITYVSVANVIDGIRALEDGVIDGLLAEPVSTMDLAFKSGVFDLAVNYVFEPWKDVKASMILKPDNFVLLALLNDQIETMEIEKKNSILSKWLNESPYRVALNGVFGFGNPPYLYPDSPSVGMEYAILQRAFNDMGYQVGDVVTLPPAAARNAMETNRSMAFVSSKQVEDESTGFLSDEILNVEFVPISLARRNISIQSRSPLSLGALLYDETSPIVKAVEQIEQSLSIEKVEDFDSLESAFSQLRAQNVDLLLVETRVLDWFIANTRFIELDELTLHRDYSVHSPIFVDFRDEDIRDSFNAAIKSLKNREDGLSKIVDSHIHQDLSNVLKKADIMAQVSAYFIVNDRIQELPELFEIFDADSAFSVITAQTENSTRPIEAWYLGDVNVGLLKTRDTSHLSSVIKKTAYWTKGGTTNAGSMTFYFDVDRILKNYAYYPSVDRFEGFGTGATRYISEIYQNNSLTGEILNLTQSEREWIKENRNINVGIDPDALPYEALSDNQEYIGIIDDYLTIIQQKTSLNIEHVNVETWEETRRLVDHHAVELVSAAAENLALGENVKPANSFFSSRLAIASKRDVNSLVLKEAAGWKIGIVKGAANTESIVEQYPQIEWTFIQSTREGLSLVSDGMLDATIDTIDVLNYQINSFGYPGMGIIGRLDFFVSPTLHVLKSEPLLLSIINKAINSISAEEHQKISAKWAAPRQIETIDYELVYTISGFSILIFALIVFWNRKLTRQVIIANDATEAYKRAQAQLYSMLNTSPIAAAVVFGDEVRYANERAKHLFGAGHEDLSLIAPDAIHESLEDRKAIYEELAKHGQVENRELKLRTLSGEPLVALVSYYQLELDGELAVLFWAFDISIMKQLNQRLAEEKRRADDASQAKSEFLANMSHEIRTPMNAIIGLSHLALGEIQNPVAKNYIEKVHRSGQSLLAIINDILDFSKIEAGELGIDSIPFNPFEPLNEVAELMESKAIEKRLVLRTDFNIPEQLALVGDPLRLFQVLLNLVGNAIKFTEQGSVTIQCHVVRESLDTVTLDISVIDTGIGISSEHKKHLFEAFKQADSTTTRRFGGTGLGLNISQKLIQAMCSEIHIDSELGKGSRFYFELELPKTSQAEVARFRTEEVAKTQTVLFNGERVLLAEDNELNQDLAMAFLKRMNLTVDLVENGQQAIDYVKNNDYKLILMDLQMPVMDGYAATRHIKQLKGEIPIIAMSANAFSEAKQRAVEAGIDDFIDKPIVLDKAMSTIAHYLGTGVVSDTPKESESQIISQRPMTAPTEGNDILSLNILDRSTQGDESLKQKLLARFNDQAQPMLNNAQGYLDNGEWEALERELHTLKSMCGAIGGTKAQSALADFEGKARDKTLTDADLKVATKRVIELVEALQPLITKGLQSNDSLPDETLENEQMAVSQEQIQKLTELISNYDSEALDLTNLLLTSSAEPWLKEVQQALEQYDFDTALERITDTKS</sequence>
<dbReference type="Gene3D" id="3.40.50.2300">
    <property type="match status" value="1"/>
</dbReference>
<dbReference type="PRINTS" id="PR00344">
    <property type="entry name" value="BCTRLSENSOR"/>
</dbReference>
<dbReference type="PROSITE" id="PS50109">
    <property type="entry name" value="HIS_KIN"/>
    <property type="match status" value="1"/>
</dbReference>
<dbReference type="PANTHER" id="PTHR45339:SF1">
    <property type="entry name" value="HYBRID SIGNAL TRANSDUCTION HISTIDINE KINASE J"/>
    <property type="match status" value="1"/>
</dbReference>